<gene>
    <name evidence="1" type="ORF">S01H1_57727</name>
</gene>
<accession>X0V9C5</accession>
<reference evidence="1" key="1">
    <citation type="journal article" date="2014" name="Front. Microbiol.">
        <title>High frequency of phylogenetically diverse reductive dehalogenase-homologous genes in deep subseafloor sedimentary metagenomes.</title>
        <authorList>
            <person name="Kawai M."/>
            <person name="Futagami T."/>
            <person name="Toyoda A."/>
            <person name="Takaki Y."/>
            <person name="Nishi S."/>
            <person name="Hori S."/>
            <person name="Arai W."/>
            <person name="Tsubouchi T."/>
            <person name="Morono Y."/>
            <person name="Uchiyama I."/>
            <person name="Ito T."/>
            <person name="Fujiyama A."/>
            <person name="Inagaki F."/>
            <person name="Takami H."/>
        </authorList>
    </citation>
    <scope>NUCLEOTIDE SEQUENCE</scope>
    <source>
        <strain evidence="1">Expedition CK06-06</strain>
    </source>
</reference>
<comment type="caution">
    <text evidence="1">The sequence shown here is derived from an EMBL/GenBank/DDBJ whole genome shotgun (WGS) entry which is preliminary data.</text>
</comment>
<feature type="non-terminal residue" evidence="1">
    <location>
        <position position="1"/>
    </location>
</feature>
<protein>
    <submittedName>
        <fullName evidence="1">Uncharacterized protein</fullName>
    </submittedName>
</protein>
<name>X0V9C5_9ZZZZ</name>
<proteinExistence type="predicted"/>
<sequence length="139" mass="15696">LVNTTVKLSPNVVLENSLCAGTLDLEFEGSFPNEPNLLPISIDEVSLTWGTEEWEIEANVYLNPDEWIDDLYWLEVEAEATFDLDTCGKVSLDLTLLWTESKLGRARFVLTYEPNDKFSIAIDLNNEQLGSLVLEPQTE</sequence>
<dbReference type="AlphaFoldDB" id="X0V9C5"/>
<dbReference type="EMBL" id="BARS01037665">
    <property type="protein sequence ID" value="GAG14759.1"/>
    <property type="molecule type" value="Genomic_DNA"/>
</dbReference>
<evidence type="ECO:0000313" key="1">
    <source>
        <dbReference type="EMBL" id="GAG14759.1"/>
    </source>
</evidence>
<organism evidence="1">
    <name type="scientific">marine sediment metagenome</name>
    <dbReference type="NCBI Taxonomy" id="412755"/>
    <lineage>
        <taxon>unclassified sequences</taxon>
        <taxon>metagenomes</taxon>
        <taxon>ecological metagenomes</taxon>
    </lineage>
</organism>